<organism evidence="2 3">
    <name type="scientific">Tigriopus californicus</name>
    <name type="common">Marine copepod</name>
    <dbReference type="NCBI Taxonomy" id="6832"/>
    <lineage>
        <taxon>Eukaryota</taxon>
        <taxon>Metazoa</taxon>
        <taxon>Ecdysozoa</taxon>
        <taxon>Arthropoda</taxon>
        <taxon>Crustacea</taxon>
        <taxon>Multicrustacea</taxon>
        <taxon>Hexanauplia</taxon>
        <taxon>Copepoda</taxon>
        <taxon>Harpacticoida</taxon>
        <taxon>Harpacticidae</taxon>
        <taxon>Tigriopus</taxon>
    </lineage>
</organism>
<evidence type="ECO:0000256" key="1">
    <source>
        <dbReference type="SAM" id="MobiDB-lite"/>
    </source>
</evidence>
<feature type="compositionally biased region" description="Basic and acidic residues" evidence="1">
    <location>
        <begin position="738"/>
        <end position="748"/>
    </location>
</feature>
<dbReference type="OMA" id="VMNENIG"/>
<reference evidence="2 3" key="1">
    <citation type="journal article" date="2018" name="Nat. Ecol. Evol.">
        <title>Genomic signatures of mitonuclear coevolution across populations of Tigriopus californicus.</title>
        <authorList>
            <person name="Barreto F.S."/>
            <person name="Watson E.T."/>
            <person name="Lima T.G."/>
            <person name="Willett C.S."/>
            <person name="Edmands S."/>
            <person name="Li W."/>
            <person name="Burton R.S."/>
        </authorList>
    </citation>
    <scope>NUCLEOTIDE SEQUENCE [LARGE SCALE GENOMIC DNA]</scope>
    <source>
        <strain evidence="2 3">San Diego</strain>
    </source>
</reference>
<proteinExistence type="predicted"/>
<feature type="compositionally biased region" description="Basic and acidic residues" evidence="1">
    <location>
        <begin position="454"/>
        <end position="465"/>
    </location>
</feature>
<feature type="compositionally biased region" description="Basic residues" evidence="1">
    <location>
        <begin position="539"/>
        <end position="548"/>
    </location>
</feature>
<protein>
    <submittedName>
        <fullName evidence="2">Uncharacterized protein</fullName>
    </submittedName>
</protein>
<feature type="region of interest" description="Disordered" evidence="1">
    <location>
        <begin position="83"/>
        <end position="119"/>
    </location>
</feature>
<feature type="compositionally biased region" description="Basic and acidic residues" evidence="1">
    <location>
        <begin position="907"/>
        <end position="916"/>
    </location>
</feature>
<feature type="compositionally biased region" description="Basic residues" evidence="1">
    <location>
        <begin position="138"/>
        <end position="147"/>
    </location>
</feature>
<feature type="region of interest" description="Disordered" evidence="1">
    <location>
        <begin position="1199"/>
        <end position="1218"/>
    </location>
</feature>
<feature type="compositionally biased region" description="Polar residues" evidence="1">
    <location>
        <begin position="946"/>
        <end position="966"/>
    </location>
</feature>
<feature type="region of interest" description="Disordered" evidence="1">
    <location>
        <begin position="685"/>
        <end position="1103"/>
    </location>
</feature>
<feature type="region of interest" description="Disordered" evidence="1">
    <location>
        <begin position="1236"/>
        <end position="1267"/>
    </location>
</feature>
<feature type="compositionally biased region" description="Low complexity" evidence="1">
    <location>
        <begin position="1052"/>
        <end position="1061"/>
    </location>
</feature>
<feature type="compositionally biased region" description="Polar residues" evidence="1">
    <location>
        <begin position="976"/>
        <end position="985"/>
    </location>
</feature>
<feature type="compositionally biased region" description="Basic and acidic residues" evidence="1">
    <location>
        <begin position="707"/>
        <end position="726"/>
    </location>
</feature>
<feature type="region of interest" description="Disordered" evidence="1">
    <location>
        <begin position="1708"/>
        <end position="1729"/>
    </location>
</feature>
<feature type="compositionally biased region" description="Basic residues" evidence="1">
    <location>
        <begin position="818"/>
        <end position="828"/>
    </location>
</feature>
<feature type="compositionally biased region" description="Basic residues" evidence="1">
    <location>
        <begin position="727"/>
        <end position="737"/>
    </location>
</feature>
<name>A0A553PRC5_TIGCA</name>
<feature type="compositionally biased region" description="Acidic residues" evidence="1">
    <location>
        <begin position="1257"/>
        <end position="1266"/>
    </location>
</feature>
<evidence type="ECO:0000313" key="2">
    <source>
        <dbReference type="EMBL" id="TRY80234.1"/>
    </source>
</evidence>
<feature type="region of interest" description="Disordered" evidence="1">
    <location>
        <begin position="1116"/>
        <end position="1194"/>
    </location>
</feature>
<feature type="compositionally biased region" description="Basic and acidic residues" evidence="1">
    <location>
        <begin position="926"/>
        <end position="945"/>
    </location>
</feature>
<feature type="compositionally biased region" description="Basic residues" evidence="1">
    <location>
        <begin position="427"/>
        <end position="439"/>
    </location>
</feature>
<gene>
    <name evidence="2" type="ORF">TCAL_15430</name>
</gene>
<feature type="compositionally biased region" description="Low complexity" evidence="1">
    <location>
        <begin position="1117"/>
        <end position="1138"/>
    </location>
</feature>
<feature type="compositionally biased region" description="Polar residues" evidence="1">
    <location>
        <begin position="1006"/>
        <end position="1027"/>
    </location>
</feature>
<feature type="region of interest" description="Disordered" evidence="1">
    <location>
        <begin position="317"/>
        <end position="582"/>
    </location>
</feature>
<feature type="compositionally biased region" description="Basic and acidic residues" evidence="1">
    <location>
        <begin position="171"/>
        <end position="181"/>
    </location>
</feature>
<evidence type="ECO:0000313" key="3">
    <source>
        <dbReference type="Proteomes" id="UP000318571"/>
    </source>
</evidence>
<dbReference type="Proteomes" id="UP000318571">
    <property type="component" value="Chromosome 12"/>
</dbReference>
<feature type="region of interest" description="Disordered" evidence="1">
    <location>
        <begin position="230"/>
        <end position="263"/>
    </location>
</feature>
<accession>A0A553PRC5</accession>
<feature type="region of interest" description="Disordered" evidence="1">
    <location>
        <begin position="133"/>
        <end position="211"/>
    </location>
</feature>
<dbReference type="EMBL" id="VCGU01000001">
    <property type="protein sequence ID" value="TRY80234.1"/>
    <property type="molecule type" value="Genomic_DNA"/>
</dbReference>
<feature type="region of interest" description="Disordered" evidence="1">
    <location>
        <begin position="601"/>
        <end position="629"/>
    </location>
</feature>
<feature type="compositionally biased region" description="Acidic residues" evidence="1">
    <location>
        <begin position="1164"/>
        <end position="1180"/>
    </location>
</feature>
<feature type="compositionally biased region" description="Basic and acidic residues" evidence="1">
    <location>
        <begin position="685"/>
        <end position="695"/>
    </location>
</feature>
<comment type="caution">
    <text evidence="2">The sequence shown here is derived from an EMBL/GenBank/DDBJ whole genome shotgun (WGS) entry which is preliminary data.</text>
</comment>
<feature type="compositionally biased region" description="Basic and acidic residues" evidence="1">
    <location>
        <begin position="988"/>
        <end position="1001"/>
    </location>
</feature>
<sequence>MDPPPSNVEDLRQNLLVAAYQRFASPKAQEARGAHRSGSIEGSEGGLAPHLRIVDVYSLNEGPASFPIELTSDFDGSLEVERGDLVSISDHERKPEKKEKKEKKKAKENEDKDFESQRKDILECMLRKERDVVSYETKKKKKKKKEKKREQTENLPNDGMAANVMNISNDSLEKVQDEGRTNKGKKKRKRLYDAHVGEPLEISQDSQSSEAVMNENIGQLASHTMAKKTLMVPPDENVPDEGVKKKKKSILRQEDQSGPISHVEVCQKKKKNKNESGVVPLGLCPVEENDRVLNEAIIQKVKKGKNNIFDGEPLANVQIQQSETAPKDNATQSVKESQSKKKKKSEKDRVDIAPDDEEVILEDAPFKHPLEYEPISLKTKKSGQRKKISECDLIEKPNPTPSKLIENEASENLPDILSQESIENNKTIRKKKKKKKRSKGVQEWEISDFTPSEKSMKESINHHSPEAPGQDAINLSGVEEPPLKKKKKKKSKDRADNDPLENPSFTLSEEWLPIANKNRSGQGGYNFKTSYEVQEPPPLKKKKKKKSKDRTENDTLVNPASPEEPLSRTKLTKKKKRSQETAKDVALVEIVMPEELSPIKKKKKKLKERIQNDTLKNPNPEMDETPTDVCVRLKKPKQVTSKDSLENESLVSVAKKNKTPLEAPKRKKKAKKSIEIPIEIEGEPAKKMKKSEGRTVFEFVTNQPITEKNKNQTDDEASCKPREKFHNKMKKKKKTKEKNKIPTEHELISGEEPESNTDNGLTKKKKRKTKALVHEDSTEPPEKKQKKAIGTHETIPPEESQSLGNVSLGCVMEPIDPKKKKKKKKKKNVSKENQDETMGWGSISRIENPKRTEQMCALNQSIEDPMSDPNMKEGGTKNNASMESNANPKLFSNSETRTGNESNSLEGADRVGHSNKPDNQSVGSVEHVDSMIEGRIQKEVVEENRAPSNCVNPETGVDNQDASQPLGSVENGSVHMEQSISSNAESRLAIEKPDQTCDSMEHGPTSVEQRMELSTSSSQDTKMTNVEPTIPLIERLPEREPLTEVQDVEQPSISFSASASSNTTIDQGRLVKTPKRVPGPSKSEQVTFEPETADSISDNDTIRGRLDEVVKGLCIGSSSDYEPSLSSYRSSNSSSPQSVLLNEDERSDPNAEPLAVPNTPPDAIDAEPDAVDEPVEENEEASQSIIPKNVAQERSVIEGYQDSSDEEPVISRTRSDWQAADGQLNEVWNRFNERLDNETALNPPTDPKTPASNSEGVTDEPDDDNNTFEHLAEKRRKHREKIAQGSSLKKYRFRADTILEDLLSISDSEEIPNHSVAKPTPRDIKETLPLDAVIKLPTFKSQSFPSVAKMVTFVFNENIRLPPLNQEEDPALVRRAFGSRLKKLESQYPSFKHGFFSDIEDEVILLRFGKLIRVLQFTVKESQNLVLALTNYRKGGQTADRKKARSYLSAYVGLPLLHYRRLADIFQRVTFLLTRESEATLFSPETIKKIVQFFNKHGVDKVGECRKAAGINPIVGDHVIHDMYWQHRIIKNDLKKPLRRFTREESYYVLYKVLKQAKTYDVKSIESSEINWHKVAHKLARIPTTCHRHWETRIKPIILTHLAGEDCLEMSWKLRFYKQVYHDPKVFHRSNINCMDNDFLRTEKALQIERTMAKLPPLSFKESLAIFIKRFGESKNTKWDDYHLKHMEGIISCYGELKDTIDFEDSDDEGPDFTKDKVNDVVNDSSCSN</sequence>
<feature type="compositionally biased region" description="Basic and acidic residues" evidence="1">
    <location>
        <begin position="772"/>
        <end position="783"/>
    </location>
</feature>
<feature type="compositionally biased region" description="Basic residues" evidence="1">
    <location>
        <begin position="762"/>
        <end position="771"/>
    </location>
</feature>
<feature type="region of interest" description="Disordered" evidence="1">
    <location>
        <begin position="26"/>
        <end position="47"/>
    </location>
</feature>
<feature type="compositionally biased region" description="Polar residues" evidence="1">
    <location>
        <begin position="876"/>
        <end position="905"/>
    </location>
</feature>
<keyword evidence="3" id="KW-1185">Reference proteome</keyword>